<dbReference type="InterPro" id="IPR021955">
    <property type="entry name" value="DUF3572"/>
</dbReference>
<reference evidence="1 2" key="1">
    <citation type="submission" date="2020-08" db="EMBL/GenBank/DDBJ databases">
        <title>Genomic Encyclopedia of Type Strains, Phase IV (KMG-IV): sequencing the most valuable type-strain genomes for metagenomic binning, comparative biology and taxonomic classification.</title>
        <authorList>
            <person name="Goeker M."/>
        </authorList>
    </citation>
    <scope>NUCLEOTIDE SEQUENCE [LARGE SCALE GENOMIC DNA]</scope>
    <source>
        <strain evidence="1 2">DSM 100211</strain>
    </source>
</reference>
<dbReference type="Pfam" id="PF12096">
    <property type="entry name" value="DUF3572"/>
    <property type="match status" value="1"/>
</dbReference>
<gene>
    <name evidence="1" type="ORF">GGQ64_003322</name>
</gene>
<evidence type="ECO:0000313" key="1">
    <source>
        <dbReference type="EMBL" id="MBB3978108.1"/>
    </source>
</evidence>
<proteinExistence type="predicted"/>
<dbReference type="EMBL" id="JACIEE010000006">
    <property type="protein sequence ID" value="MBB3978108.1"/>
    <property type="molecule type" value="Genomic_DNA"/>
</dbReference>
<accession>A0A7W6GKF5</accession>
<name>A0A7W6GKF5_9HYPH</name>
<dbReference type="AlphaFoldDB" id="A0A7W6GKF5"/>
<protein>
    <submittedName>
        <fullName evidence="1">Uncharacterized protein</fullName>
    </submittedName>
</protein>
<sequence length="329" mass="35691">MQSQKDTSAQDAESTAIAVLAWLAGEPELLSRFLSLTGMDPAGLRAAAGDRGFLSGLLDFLMGHEPTLMAFCEATGATPERVGAGACAAVGRGCCGRLVMTAQSNIVPPGIVPPGTVPLDHIRLADRPLLVCDVDEVVLEYLSPLDAFLRSRGHELLPRSFRLHGNIVDSQTGEAVLDAAIKALQEDFFATQDEWQKPAELAVETLAALGKDADIVFLTAMPPRHAEVRRRLLHRFGLDFPMVATETAKGPVVRALHGGRPLPLAFVDDIHSNHHSVREHVPDALLLRLMANQVFLAMAPDPGEHIIPAHDWRDAERRIRAHFESFAGR</sequence>
<comment type="caution">
    <text evidence="1">The sequence shown here is derived from an EMBL/GenBank/DDBJ whole genome shotgun (WGS) entry which is preliminary data.</text>
</comment>
<keyword evidence="2" id="KW-1185">Reference proteome</keyword>
<dbReference type="RefSeq" id="WP_343059497.1">
    <property type="nucleotide sequence ID" value="NZ_JACIEE010000006.1"/>
</dbReference>
<evidence type="ECO:0000313" key="2">
    <source>
        <dbReference type="Proteomes" id="UP000574761"/>
    </source>
</evidence>
<organism evidence="1 2">
    <name type="scientific">Mycoplana azooxidifex</name>
    <dbReference type="NCBI Taxonomy" id="1636188"/>
    <lineage>
        <taxon>Bacteria</taxon>
        <taxon>Pseudomonadati</taxon>
        <taxon>Pseudomonadota</taxon>
        <taxon>Alphaproteobacteria</taxon>
        <taxon>Hyphomicrobiales</taxon>
        <taxon>Rhizobiaceae</taxon>
        <taxon>Mycoplana</taxon>
    </lineage>
</organism>
<dbReference type="Proteomes" id="UP000574761">
    <property type="component" value="Unassembled WGS sequence"/>
</dbReference>